<dbReference type="Proteomes" id="UP001303647">
    <property type="component" value="Unassembled WGS sequence"/>
</dbReference>
<proteinExistence type="predicted"/>
<dbReference type="Pfam" id="PF13639">
    <property type="entry name" value="zf-RING_2"/>
    <property type="match status" value="1"/>
</dbReference>
<dbReference type="SUPFAM" id="SSF57850">
    <property type="entry name" value="RING/U-box"/>
    <property type="match status" value="1"/>
</dbReference>
<dbReference type="InterPro" id="IPR013083">
    <property type="entry name" value="Znf_RING/FYVE/PHD"/>
</dbReference>
<dbReference type="InterPro" id="IPR039903">
    <property type="entry name" value="Zswim2"/>
</dbReference>
<evidence type="ECO:0000313" key="6">
    <source>
        <dbReference type="Proteomes" id="UP001303647"/>
    </source>
</evidence>
<keyword evidence="6" id="KW-1185">Reference proteome</keyword>
<dbReference type="EMBL" id="MU857730">
    <property type="protein sequence ID" value="KAK4244641.1"/>
    <property type="molecule type" value="Genomic_DNA"/>
</dbReference>
<evidence type="ECO:0000259" key="3">
    <source>
        <dbReference type="PROSITE" id="PS50089"/>
    </source>
</evidence>
<dbReference type="PROSITE" id="PS50966">
    <property type="entry name" value="ZF_SWIM"/>
    <property type="match status" value="1"/>
</dbReference>
<feature type="domain" description="SWIM-type" evidence="4">
    <location>
        <begin position="166"/>
        <end position="198"/>
    </location>
</feature>
<organism evidence="5 6">
    <name type="scientific">Corynascus novoguineensis</name>
    <dbReference type="NCBI Taxonomy" id="1126955"/>
    <lineage>
        <taxon>Eukaryota</taxon>
        <taxon>Fungi</taxon>
        <taxon>Dikarya</taxon>
        <taxon>Ascomycota</taxon>
        <taxon>Pezizomycotina</taxon>
        <taxon>Sordariomycetes</taxon>
        <taxon>Sordariomycetidae</taxon>
        <taxon>Sordariales</taxon>
        <taxon>Chaetomiaceae</taxon>
        <taxon>Corynascus</taxon>
    </lineage>
</organism>
<accession>A0AAN7CM44</accession>
<dbReference type="GO" id="GO:0008270">
    <property type="term" value="F:zinc ion binding"/>
    <property type="evidence" value="ECO:0007669"/>
    <property type="project" value="UniProtKB-KW"/>
</dbReference>
<dbReference type="InterPro" id="IPR001841">
    <property type="entry name" value="Znf_RING"/>
</dbReference>
<name>A0AAN7CM44_9PEZI</name>
<evidence type="ECO:0000256" key="1">
    <source>
        <dbReference type="PROSITE-ProRule" id="PRU00175"/>
    </source>
</evidence>
<evidence type="ECO:0008006" key="7">
    <source>
        <dbReference type="Google" id="ProtNLM"/>
    </source>
</evidence>
<feature type="domain" description="RING-type" evidence="3">
    <location>
        <begin position="247"/>
        <end position="304"/>
    </location>
</feature>
<sequence length="378" mass="42016">MGPKTSTTKASAAVSPPTIARASERKRKWIDAGSATSPAIIASNPGVSAGKQTFQNASVDDDQSCRRSKKPRLPKPTATAPEEKRLRKHVSLYSSAVATRRLTSPNRFRPQPPKSFQDLYLRATTQRFYVLSRVRHQGDPSHSSSPSNLEELFETVELTGSTGNIYTVTIARQPTCNCPHALEGNQCKHVVYVLARVLRAKFEYVYQLALLGSELREVLEGAPPLQSNEDGFDGNGKGKRKPVEGDCPICFCEMEGQEGTEPVVWCRAACGQNVHKACFETWAATKRRQARSGGGGEVTCPYCRSVWEGDEDMLKTIRKDGKRNADGYINVASQLGISPHRGKVRFLSISSCANFVLDYSTYSKWWSGHPFSYRRRWY</sequence>
<dbReference type="GO" id="GO:0061630">
    <property type="term" value="F:ubiquitin protein ligase activity"/>
    <property type="evidence" value="ECO:0007669"/>
    <property type="project" value="InterPro"/>
</dbReference>
<reference evidence="5" key="1">
    <citation type="journal article" date="2023" name="Mol. Phylogenet. Evol.">
        <title>Genome-scale phylogeny and comparative genomics of the fungal order Sordariales.</title>
        <authorList>
            <person name="Hensen N."/>
            <person name="Bonometti L."/>
            <person name="Westerberg I."/>
            <person name="Brannstrom I.O."/>
            <person name="Guillou S."/>
            <person name="Cros-Aarteil S."/>
            <person name="Calhoun S."/>
            <person name="Haridas S."/>
            <person name="Kuo A."/>
            <person name="Mondo S."/>
            <person name="Pangilinan J."/>
            <person name="Riley R."/>
            <person name="LaButti K."/>
            <person name="Andreopoulos B."/>
            <person name="Lipzen A."/>
            <person name="Chen C."/>
            <person name="Yan M."/>
            <person name="Daum C."/>
            <person name="Ng V."/>
            <person name="Clum A."/>
            <person name="Steindorff A."/>
            <person name="Ohm R.A."/>
            <person name="Martin F."/>
            <person name="Silar P."/>
            <person name="Natvig D.O."/>
            <person name="Lalanne C."/>
            <person name="Gautier V."/>
            <person name="Ament-Velasquez S.L."/>
            <person name="Kruys A."/>
            <person name="Hutchinson M.I."/>
            <person name="Powell A.J."/>
            <person name="Barry K."/>
            <person name="Miller A.N."/>
            <person name="Grigoriev I.V."/>
            <person name="Debuchy R."/>
            <person name="Gladieux P."/>
            <person name="Hiltunen Thoren M."/>
            <person name="Johannesson H."/>
        </authorList>
    </citation>
    <scope>NUCLEOTIDE SEQUENCE</scope>
    <source>
        <strain evidence="5">CBS 359.72</strain>
    </source>
</reference>
<protein>
    <recommendedName>
        <fullName evidence="7">Mitogen-activated protein kinase kinase kinase 1</fullName>
    </recommendedName>
</protein>
<keyword evidence="1" id="KW-0862">Zinc</keyword>
<dbReference type="AlphaFoldDB" id="A0AAN7CM44"/>
<feature type="region of interest" description="Disordered" evidence="2">
    <location>
        <begin position="1"/>
        <end position="82"/>
    </location>
</feature>
<dbReference type="InterPro" id="IPR007527">
    <property type="entry name" value="Znf_SWIM"/>
</dbReference>
<evidence type="ECO:0000256" key="2">
    <source>
        <dbReference type="SAM" id="MobiDB-lite"/>
    </source>
</evidence>
<reference evidence="5" key="2">
    <citation type="submission" date="2023-05" db="EMBL/GenBank/DDBJ databases">
        <authorList>
            <consortium name="Lawrence Berkeley National Laboratory"/>
            <person name="Steindorff A."/>
            <person name="Hensen N."/>
            <person name="Bonometti L."/>
            <person name="Westerberg I."/>
            <person name="Brannstrom I.O."/>
            <person name="Guillou S."/>
            <person name="Cros-Aarteil S."/>
            <person name="Calhoun S."/>
            <person name="Haridas S."/>
            <person name="Kuo A."/>
            <person name="Mondo S."/>
            <person name="Pangilinan J."/>
            <person name="Riley R."/>
            <person name="Labutti K."/>
            <person name="Andreopoulos B."/>
            <person name="Lipzen A."/>
            <person name="Chen C."/>
            <person name="Yanf M."/>
            <person name="Daum C."/>
            <person name="Ng V."/>
            <person name="Clum A."/>
            <person name="Ohm R."/>
            <person name="Martin F."/>
            <person name="Silar P."/>
            <person name="Natvig D."/>
            <person name="Lalanne C."/>
            <person name="Gautier V."/>
            <person name="Ament-Velasquez S.L."/>
            <person name="Kruys A."/>
            <person name="Hutchinson M.I."/>
            <person name="Powell A.J."/>
            <person name="Barry K."/>
            <person name="Miller A.N."/>
            <person name="Grigoriev I.V."/>
            <person name="Debuchy R."/>
            <person name="Gladieux P."/>
            <person name="Thoren M.H."/>
            <person name="Johannesson H."/>
        </authorList>
    </citation>
    <scope>NUCLEOTIDE SEQUENCE</scope>
    <source>
        <strain evidence="5">CBS 359.72</strain>
    </source>
</reference>
<feature type="compositionally biased region" description="Polar residues" evidence="2">
    <location>
        <begin position="1"/>
        <end position="10"/>
    </location>
</feature>
<evidence type="ECO:0000259" key="4">
    <source>
        <dbReference type="PROSITE" id="PS50966"/>
    </source>
</evidence>
<keyword evidence="1" id="KW-0479">Metal-binding</keyword>
<dbReference type="PROSITE" id="PS50089">
    <property type="entry name" value="ZF_RING_2"/>
    <property type="match status" value="1"/>
</dbReference>
<dbReference type="Gene3D" id="3.30.40.10">
    <property type="entry name" value="Zinc/RING finger domain, C3HC4 (zinc finger)"/>
    <property type="match status" value="1"/>
</dbReference>
<dbReference type="PANTHER" id="PTHR21540">
    <property type="entry name" value="RING FINGER AND SWIM DOMAIN-CONTAINING PROTEIN 2"/>
    <property type="match status" value="1"/>
</dbReference>
<keyword evidence="1" id="KW-0863">Zinc-finger</keyword>
<dbReference type="CDD" id="cd16494">
    <property type="entry name" value="RING-CH-C4HC3_ZSWM2"/>
    <property type="match status" value="1"/>
</dbReference>
<dbReference type="PANTHER" id="PTHR21540:SF0">
    <property type="entry name" value="PHD FAMILY PROTEIN"/>
    <property type="match status" value="1"/>
</dbReference>
<evidence type="ECO:0000313" key="5">
    <source>
        <dbReference type="EMBL" id="KAK4244641.1"/>
    </source>
</evidence>
<gene>
    <name evidence="5" type="ORF">C7999DRAFT_17141</name>
</gene>
<comment type="caution">
    <text evidence="5">The sequence shown here is derived from an EMBL/GenBank/DDBJ whole genome shotgun (WGS) entry which is preliminary data.</text>
</comment>